<gene>
    <name evidence="6" type="ORF">BJ322DRAFT_1052000</name>
</gene>
<keyword evidence="7" id="KW-1185">Reference proteome</keyword>
<dbReference type="GO" id="GO:0004602">
    <property type="term" value="F:glutathione peroxidase activity"/>
    <property type="evidence" value="ECO:0007669"/>
    <property type="project" value="TreeGrafter"/>
</dbReference>
<proteinExistence type="predicted"/>
<dbReference type="PANTHER" id="PTHR10250:SF26">
    <property type="entry name" value="GLUTATHIONE S-TRANSFERASE 3, MITOCHONDRIAL"/>
    <property type="match status" value="1"/>
</dbReference>
<accession>A0A9P6L8G9</accession>
<dbReference type="SUPFAM" id="SSF161084">
    <property type="entry name" value="MAPEG domain-like"/>
    <property type="match status" value="1"/>
</dbReference>
<dbReference type="EMBL" id="WIUZ02000005">
    <property type="protein sequence ID" value="KAF9786781.1"/>
    <property type="molecule type" value="Genomic_DNA"/>
</dbReference>
<dbReference type="Gene3D" id="1.20.120.550">
    <property type="entry name" value="Membrane associated eicosanoid/glutathione metabolism-like domain"/>
    <property type="match status" value="1"/>
</dbReference>
<comment type="subcellular location">
    <subcellularLocation>
        <location evidence="1">Membrane</location>
        <topology evidence="1">Multi-pass membrane protein</topology>
    </subcellularLocation>
</comment>
<reference evidence="6" key="2">
    <citation type="submission" date="2020-11" db="EMBL/GenBank/DDBJ databases">
        <authorList>
            <consortium name="DOE Joint Genome Institute"/>
            <person name="Kuo A."/>
            <person name="Miyauchi S."/>
            <person name="Kiss E."/>
            <person name="Drula E."/>
            <person name="Kohler A."/>
            <person name="Sanchez-Garcia M."/>
            <person name="Andreopoulos B."/>
            <person name="Barry K.W."/>
            <person name="Bonito G."/>
            <person name="Buee M."/>
            <person name="Carver A."/>
            <person name="Chen C."/>
            <person name="Cichocki N."/>
            <person name="Clum A."/>
            <person name="Culley D."/>
            <person name="Crous P.W."/>
            <person name="Fauchery L."/>
            <person name="Girlanda M."/>
            <person name="Hayes R."/>
            <person name="Keri Z."/>
            <person name="Labutti K."/>
            <person name="Lipzen A."/>
            <person name="Lombard V."/>
            <person name="Magnuson J."/>
            <person name="Maillard F."/>
            <person name="Morin E."/>
            <person name="Murat C."/>
            <person name="Nolan M."/>
            <person name="Ohm R."/>
            <person name="Pangilinan J."/>
            <person name="Pereira M."/>
            <person name="Perotto S."/>
            <person name="Peter M."/>
            <person name="Riley R."/>
            <person name="Sitrit Y."/>
            <person name="Stielow B."/>
            <person name="Szollosi G."/>
            <person name="Zifcakova L."/>
            <person name="Stursova M."/>
            <person name="Spatafora J.W."/>
            <person name="Tedersoo L."/>
            <person name="Vaario L.-M."/>
            <person name="Yamada A."/>
            <person name="Yan M."/>
            <person name="Wang P."/>
            <person name="Xu J."/>
            <person name="Bruns T."/>
            <person name="Baldrian P."/>
            <person name="Vilgalys R."/>
            <person name="Henrissat B."/>
            <person name="Grigoriev I.V."/>
            <person name="Hibbett D."/>
            <person name="Nagy L.G."/>
            <person name="Martin F.M."/>
        </authorList>
    </citation>
    <scope>NUCLEOTIDE SEQUENCE</scope>
    <source>
        <strain evidence="6">UH-Tt-Lm1</strain>
    </source>
</reference>
<dbReference type="Proteomes" id="UP000736335">
    <property type="component" value="Unassembled WGS sequence"/>
</dbReference>
<evidence type="ECO:0000313" key="7">
    <source>
        <dbReference type="Proteomes" id="UP000736335"/>
    </source>
</evidence>
<keyword evidence="3 5" id="KW-1133">Transmembrane helix</keyword>
<sequence length="150" mass="16433">MSVSITVPAQYGFVIAAVASTAWLGLWQGWSVGRARKAAGIAYPQAYAEQAVAEKSEAAFRFNCAQRAHSNTLEIIPYVITMGLIWGLKQPVYSAAALEVWVLARIWYTRGYIKNGPKGRMASMRPGFLSMFVLFGGGSWAAYKFVVDSL</sequence>
<evidence type="ECO:0000256" key="2">
    <source>
        <dbReference type="ARBA" id="ARBA00022692"/>
    </source>
</evidence>
<dbReference type="GO" id="GO:0004364">
    <property type="term" value="F:glutathione transferase activity"/>
    <property type="evidence" value="ECO:0007669"/>
    <property type="project" value="TreeGrafter"/>
</dbReference>
<evidence type="ECO:0000313" key="6">
    <source>
        <dbReference type="EMBL" id="KAF9786781.1"/>
    </source>
</evidence>
<dbReference type="AlphaFoldDB" id="A0A9P6L8G9"/>
<dbReference type="InterPro" id="IPR050997">
    <property type="entry name" value="MAPEG"/>
</dbReference>
<dbReference type="GO" id="GO:0016020">
    <property type="term" value="C:membrane"/>
    <property type="evidence" value="ECO:0007669"/>
    <property type="project" value="UniProtKB-SubCell"/>
</dbReference>
<dbReference type="PANTHER" id="PTHR10250">
    <property type="entry name" value="MICROSOMAL GLUTATHIONE S-TRANSFERASE"/>
    <property type="match status" value="1"/>
</dbReference>
<evidence type="ECO:0000256" key="5">
    <source>
        <dbReference type="SAM" id="Phobius"/>
    </source>
</evidence>
<dbReference type="Pfam" id="PF01124">
    <property type="entry name" value="MAPEG"/>
    <property type="match status" value="1"/>
</dbReference>
<evidence type="ECO:0000256" key="3">
    <source>
        <dbReference type="ARBA" id="ARBA00022989"/>
    </source>
</evidence>
<reference evidence="6" key="1">
    <citation type="journal article" date="2020" name="Nat. Commun.">
        <title>Large-scale genome sequencing of mycorrhizal fungi provides insights into the early evolution of symbiotic traits.</title>
        <authorList>
            <person name="Miyauchi S."/>
            <person name="Kiss E."/>
            <person name="Kuo A."/>
            <person name="Drula E."/>
            <person name="Kohler A."/>
            <person name="Sanchez-Garcia M."/>
            <person name="Morin E."/>
            <person name="Andreopoulos B."/>
            <person name="Barry K.W."/>
            <person name="Bonito G."/>
            <person name="Buee M."/>
            <person name="Carver A."/>
            <person name="Chen C."/>
            <person name="Cichocki N."/>
            <person name="Clum A."/>
            <person name="Culley D."/>
            <person name="Crous P.W."/>
            <person name="Fauchery L."/>
            <person name="Girlanda M."/>
            <person name="Hayes R.D."/>
            <person name="Keri Z."/>
            <person name="LaButti K."/>
            <person name="Lipzen A."/>
            <person name="Lombard V."/>
            <person name="Magnuson J."/>
            <person name="Maillard F."/>
            <person name="Murat C."/>
            <person name="Nolan M."/>
            <person name="Ohm R.A."/>
            <person name="Pangilinan J."/>
            <person name="Pereira M.F."/>
            <person name="Perotto S."/>
            <person name="Peter M."/>
            <person name="Pfister S."/>
            <person name="Riley R."/>
            <person name="Sitrit Y."/>
            <person name="Stielow J.B."/>
            <person name="Szollosi G."/>
            <person name="Zifcakova L."/>
            <person name="Stursova M."/>
            <person name="Spatafora J.W."/>
            <person name="Tedersoo L."/>
            <person name="Vaario L.M."/>
            <person name="Yamada A."/>
            <person name="Yan M."/>
            <person name="Wang P."/>
            <person name="Xu J."/>
            <person name="Bruns T."/>
            <person name="Baldrian P."/>
            <person name="Vilgalys R."/>
            <person name="Dunand C."/>
            <person name="Henrissat B."/>
            <person name="Grigoriev I.V."/>
            <person name="Hibbett D."/>
            <person name="Nagy L.G."/>
            <person name="Martin F.M."/>
        </authorList>
    </citation>
    <scope>NUCLEOTIDE SEQUENCE</scope>
    <source>
        <strain evidence="6">UH-Tt-Lm1</strain>
    </source>
</reference>
<dbReference type="OrthoDB" id="410651at2759"/>
<comment type="caution">
    <text evidence="6">The sequence shown here is derived from an EMBL/GenBank/DDBJ whole genome shotgun (WGS) entry which is preliminary data.</text>
</comment>
<feature type="transmembrane region" description="Helical" evidence="5">
    <location>
        <begin position="128"/>
        <end position="146"/>
    </location>
</feature>
<name>A0A9P6L8G9_9AGAM</name>
<keyword evidence="4 5" id="KW-0472">Membrane</keyword>
<dbReference type="InterPro" id="IPR023352">
    <property type="entry name" value="MAPEG-like_dom_sf"/>
</dbReference>
<dbReference type="GO" id="GO:0005783">
    <property type="term" value="C:endoplasmic reticulum"/>
    <property type="evidence" value="ECO:0007669"/>
    <property type="project" value="TreeGrafter"/>
</dbReference>
<organism evidence="6 7">
    <name type="scientific">Thelephora terrestris</name>
    <dbReference type="NCBI Taxonomy" id="56493"/>
    <lineage>
        <taxon>Eukaryota</taxon>
        <taxon>Fungi</taxon>
        <taxon>Dikarya</taxon>
        <taxon>Basidiomycota</taxon>
        <taxon>Agaricomycotina</taxon>
        <taxon>Agaricomycetes</taxon>
        <taxon>Thelephorales</taxon>
        <taxon>Thelephoraceae</taxon>
        <taxon>Thelephora</taxon>
    </lineage>
</organism>
<dbReference type="GO" id="GO:0005635">
    <property type="term" value="C:nuclear envelope"/>
    <property type="evidence" value="ECO:0007669"/>
    <property type="project" value="TreeGrafter"/>
</dbReference>
<evidence type="ECO:0000256" key="4">
    <source>
        <dbReference type="ARBA" id="ARBA00023136"/>
    </source>
</evidence>
<protein>
    <submittedName>
        <fullName evidence="6">Membrane-associated proteins in eicosanoid and glutathione metabolism</fullName>
    </submittedName>
</protein>
<evidence type="ECO:0000256" key="1">
    <source>
        <dbReference type="ARBA" id="ARBA00004141"/>
    </source>
</evidence>
<keyword evidence="2 5" id="KW-0812">Transmembrane</keyword>
<dbReference type="InterPro" id="IPR001129">
    <property type="entry name" value="Membr-assoc_MAPEG"/>
</dbReference>
<feature type="transmembrane region" description="Helical" evidence="5">
    <location>
        <begin position="12"/>
        <end position="30"/>
    </location>
</feature>